<name>A0A919RFM4_9ACTN</name>
<reference evidence="4" key="1">
    <citation type="submission" date="2021-01" db="EMBL/GenBank/DDBJ databases">
        <title>Whole genome shotgun sequence of Sinosporangium siamense NBRC 109515.</title>
        <authorList>
            <person name="Komaki H."/>
            <person name="Tamura T."/>
        </authorList>
    </citation>
    <scope>NUCLEOTIDE SEQUENCE</scope>
    <source>
        <strain evidence="4">NBRC 109515</strain>
    </source>
</reference>
<keyword evidence="2" id="KW-0812">Transmembrane</keyword>
<dbReference type="Proteomes" id="UP000606172">
    <property type="component" value="Unassembled WGS sequence"/>
</dbReference>
<dbReference type="Pfam" id="PF03816">
    <property type="entry name" value="LytR_cpsA_psr"/>
    <property type="match status" value="1"/>
</dbReference>
<evidence type="ECO:0000313" key="4">
    <source>
        <dbReference type="EMBL" id="GII91529.1"/>
    </source>
</evidence>
<keyword evidence="2" id="KW-1133">Transmembrane helix</keyword>
<sequence length="376" mass="40068">MDDLKLLRELGHTLEHEPPASLVRQRRRLLDAAAGKSGKSRGAWLKRRAGLWAVAAALGTAVVTAVVTVVPTLMFSGGSTSVSAPLGGDRPEKAPGALNVLLVGTDPGAGTQKPSPAESITLVHLPENREKPLLISVPLDLHVSQPECRSGSGAVSPPRTGMINAAFTAGGLPCLWRAVESITRVRIDHALELDYSAFRGVVDALGGVDITLPRAIDAPQVKLVLPAGEHRMNGEQALGYIRLRQEGGGSDAERVKRQQVLIRSLVARAKERILRPAQLTALVEGIREHVKTDSFDALVEVATSLADLEPKNIVSITLPWEPHPSEPGALIPSIKQMDELLAPLRGGRPASPLPTITITRKPQATTTITVRPEAPR</sequence>
<keyword evidence="5" id="KW-1185">Reference proteome</keyword>
<evidence type="ECO:0000259" key="3">
    <source>
        <dbReference type="Pfam" id="PF03816"/>
    </source>
</evidence>
<evidence type="ECO:0000256" key="2">
    <source>
        <dbReference type="SAM" id="Phobius"/>
    </source>
</evidence>
<organism evidence="4 5">
    <name type="scientific">Sinosporangium siamense</name>
    <dbReference type="NCBI Taxonomy" id="1367973"/>
    <lineage>
        <taxon>Bacteria</taxon>
        <taxon>Bacillati</taxon>
        <taxon>Actinomycetota</taxon>
        <taxon>Actinomycetes</taxon>
        <taxon>Streptosporangiales</taxon>
        <taxon>Streptosporangiaceae</taxon>
        <taxon>Sinosporangium</taxon>
    </lineage>
</organism>
<evidence type="ECO:0000256" key="1">
    <source>
        <dbReference type="ARBA" id="ARBA00006068"/>
    </source>
</evidence>
<dbReference type="RefSeq" id="WP_204023160.1">
    <property type="nucleotide sequence ID" value="NZ_BOOW01000010.1"/>
</dbReference>
<dbReference type="AlphaFoldDB" id="A0A919RFM4"/>
<dbReference type="Gene3D" id="3.40.630.190">
    <property type="entry name" value="LCP protein"/>
    <property type="match status" value="1"/>
</dbReference>
<feature type="domain" description="Cell envelope-related transcriptional attenuator" evidence="3">
    <location>
        <begin position="118"/>
        <end position="270"/>
    </location>
</feature>
<dbReference type="InterPro" id="IPR004474">
    <property type="entry name" value="LytR_CpsA_psr"/>
</dbReference>
<gene>
    <name evidence="4" type="ORF">Ssi02_17600</name>
</gene>
<dbReference type="NCBIfam" id="TIGR00350">
    <property type="entry name" value="lytR_cpsA_psr"/>
    <property type="match status" value="1"/>
</dbReference>
<feature type="transmembrane region" description="Helical" evidence="2">
    <location>
        <begin position="49"/>
        <end position="75"/>
    </location>
</feature>
<dbReference type="PANTHER" id="PTHR33392">
    <property type="entry name" value="POLYISOPRENYL-TEICHOIC ACID--PEPTIDOGLYCAN TEICHOIC ACID TRANSFERASE TAGU"/>
    <property type="match status" value="1"/>
</dbReference>
<evidence type="ECO:0000313" key="5">
    <source>
        <dbReference type="Proteomes" id="UP000606172"/>
    </source>
</evidence>
<comment type="caution">
    <text evidence="4">The sequence shown here is derived from an EMBL/GenBank/DDBJ whole genome shotgun (WGS) entry which is preliminary data.</text>
</comment>
<proteinExistence type="inferred from homology"/>
<dbReference type="InterPro" id="IPR050922">
    <property type="entry name" value="LytR/CpsA/Psr_CW_biosynth"/>
</dbReference>
<accession>A0A919RFM4</accession>
<keyword evidence="2" id="KW-0472">Membrane</keyword>
<protein>
    <recommendedName>
        <fullName evidence="3">Cell envelope-related transcriptional attenuator domain-containing protein</fullName>
    </recommendedName>
</protein>
<dbReference type="EMBL" id="BOOW01000010">
    <property type="protein sequence ID" value="GII91529.1"/>
    <property type="molecule type" value="Genomic_DNA"/>
</dbReference>
<comment type="similarity">
    <text evidence="1">Belongs to the LytR/CpsA/Psr (LCP) family.</text>
</comment>
<dbReference type="PANTHER" id="PTHR33392:SF6">
    <property type="entry name" value="POLYISOPRENYL-TEICHOIC ACID--PEPTIDOGLYCAN TEICHOIC ACID TRANSFERASE TAGU"/>
    <property type="match status" value="1"/>
</dbReference>